<sequence>MVRGVMALQPFFLKAEKGQRFCIYHPAEASGARGAVIYLHPFAEELNKSRRMAACQAREMAKLGFDVLQIDLLGCGDSSGDYADATWNAWQDDVLLAYRWLRARSEAPLTLWGLRSGCLLAASAAVNLPEKANFVFWQPVVSGKQYWQQFMRLKLVSEITSGQSKSASEEIRKQLIAGTPVEIAGYTVAPALVNDFEQSQLNPAQYCNGRVAWLELSMREGATLSPVFVRLAEQWQQSGYEVDLRLVRGPAFWQTSEIEEAPELISSTIALMESWG</sequence>
<dbReference type="EMBL" id="CP000089">
    <property type="protein sequence ID" value="AAZ47166.1"/>
    <property type="molecule type" value="Genomic_DNA"/>
</dbReference>
<accession>Q47DB5</accession>
<dbReference type="Pfam" id="PF12146">
    <property type="entry name" value="Hydrolase_4"/>
    <property type="match status" value="1"/>
</dbReference>
<name>Q47DB5_DECAR</name>
<dbReference type="KEGG" id="dar:Daro_2431"/>
<dbReference type="ESTHER" id="decar-q47db5">
    <property type="family name" value="Hydrolase-2_PEP"/>
</dbReference>
<dbReference type="AlphaFoldDB" id="Q47DB5"/>
<evidence type="ECO:0000313" key="2">
    <source>
        <dbReference type="EMBL" id="AAZ47166.1"/>
    </source>
</evidence>
<protein>
    <submittedName>
        <fullName evidence="2">Esterase/lipase/thioesterase family active site</fullName>
    </submittedName>
</protein>
<reference evidence="2" key="1">
    <citation type="submission" date="2005-08" db="EMBL/GenBank/DDBJ databases">
        <title>Complete sequence of Dechloromonas aromatica RCB.</title>
        <authorList>
            <person name="Salinero K.K."/>
            <person name="Copeland A."/>
            <person name="Lucas S."/>
            <person name="Lapidus A."/>
            <person name="Barry K."/>
            <person name="Detter J.C."/>
            <person name="Glavina T."/>
            <person name="Hammon N."/>
            <person name="Israni S."/>
            <person name="Pitluck S."/>
            <person name="Di Bartolo G."/>
            <person name="Trong S."/>
            <person name="Schmutz J."/>
            <person name="Larimer F."/>
            <person name="Land M."/>
            <person name="Ivanova N."/>
            <person name="Richardson P."/>
        </authorList>
    </citation>
    <scope>NUCLEOTIDE SEQUENCE</scope>
    <source>
        <strain evidence="2">RCB</strain>
    </source>
</reference>
<organism evidence="2">
    <name type="scientific">Dechloromonas aromatica (strain RCB)</name>
    <dbReference type="NCBI Taxonomy" id="159087"/>
    <lineage>
        <taxon>Bacteria</taxon>
        <taxon>Pseudomonadati</taxon>
        <taxon>Pseudomonadota</taxon>
        <taxon>Betaproteobacteria</taxon>
        <taxon>Rhodocyclales</taxon>
        <taxon>Azonexaceae</taxon>
        <taxon>Dechloromonas</taxon>
    </lineage>
</organism>
<dbReference type="Gene3D" id="3.40.50.1820">
    <property type="entry name" value="alpha/beta hydrolase"/>
    <property type="match status" value="1"/>
</dbReference>
<dbReference type="InterPro" id="IPR029058">
    <property type="entry name" value="AB_hydrolase_fold"/>
</dbReference>
<dbReference type="STRING" id="159087.Daro_2431"/>
<dbReference type="InterPro" id="IPR017532">
    <property type="entry name" value="Hydrolase-2_PEP"/>
</dbReference>
<feature type="domain" description="Serine aminopeptidase S33" evidence="1">
    <location>
        <begin position="32"/>
        <end position="156"/>
    </location>
</feature>
<dbReference type="SUPFAM" id="SSF53474">
    <property type="entry name" value="alpha/beta-Hydrolases"/>
    <property type="match status" value="1"/>
</dbReference>
<evidence type="ECO:0000259" key="1">
    <source>
        <dbReference type="Pfam" id="PF12146"/>
    </source>
</evidence>
<dbReference type="HOGENOM" id="CLU_982928_0_0_4"/>
<dbReference type="eggNOG" id="COG1073">
    <property type="taxonomic scope" value="Bacteria"/>
</dbReference>
<proteinExistence type="predicted"/>
<dbReference type="NCBIfam" id="TIGR03101">
    <property type="entry name" value="hydr2_PEP"/>
    <property type="match status" value="1"/>
</dbReference>
<gene>
    <name evidence="2" type="ordered locus">Daro_2431</name>
</gene>
<dbReference type="InterPro" id="IPR022742">
    <property type="entry name" value="Hydrolase_4"/>
</dbReference>